<proteinExistence type="predicted"/>
<dbReference type="Pfam" id="PF01609">
    <property type="entry name" value="DDE_Tnp_1"/>
    <property type="match status" value="1"/>
</dbReference>
<evidence type="ECO:0000259" key="2">
    <source>
        <dbReference type="Pfam" id="PF01609"/>
    </source>
</evidence>
<dbReference type="GO" id="GO:0003677">
    <property type="term" value="F:DNA binding"/>
    <property type="evidence" value="ECO:0007669"/>
    <property type="project" value="InterPro"/>
</dbReference>
<feature type="region of interest" description="Disordered" evidence="1">
    <location>
        <begin position="111"/>
        <end position="131"/>
    </location>
</feature>
<sequence>MTLPLVPESLWSIIEPLLPPAPPKPKGGRPPVPARAALTGILFVLRTGIPWEMLPAEMGCGSGVTCWRRLRDWQTLGVWDRLHREFLRQLRDADRIDWSRACMDSSSIAAKRGGAATGPNPTDRGRPGTKRHLITDRRGIPLAFILTGANVHDSVPFEDLLDSIPPIAGKRGRPRRRPAKLHADKAYDHRRCRRACHRRQIKPRIARRGIETSQKLGRHRWVIERSFAWLNRFRRLTVRYERRLDIHHAFTSLACSLICMRALQGRF</sequence>
<reference evidence="4" key="1">
    <citation type="submission" date="2022-09" db="EMBL/GenBank/DDBJ databases">
        <title>Rhodovastum sp. nov. RN2-1 isolated from soil in Seongnam, South Korea.</title>
        <authorList>
            <person name="Le N.T."/>
        </authorList>
    </citation>
    <scope>NUCLEOTIDE SEQUENCE</scope>
    <source>
        <strain evidence="4">RN2-1</strain>
    </source>
</reference>
<accession>A0AA42CKF0</accession>
<evidence type="ECO:0000313" key="5">
    <source>
        <dbReference type="Proteomes" id="UP001165679"/>
    </source>
</evidence>
<dbReference type="GO" id="GO:0004803">
    <property type="term" value="F:transposase activity"/>
    <property type="evidence" value="ECO:0007669"/>
    <property type="project" value="InterPro"/>
</dbReference>
<dbReference type="InterPro" id="IPR025161">
    <property type="entry name" value="IS402-like_dom"/>
</dbReference>
<feature type="domain" description="Transposase IS4-like" evidence="2">
    <location>
        <begin position="101"/>
        <end position="258"/>
    </location>
</feature>
<evidence type="ECO:0000259" key="3">
    <source>
        <dbReference type="Pfam" id="PF13340"/>
    </source>
</evidence>
<reference evidence="4" key="2">
    <citation type="submission" date="2022-10" db="EMBL/GenBank/DDBJ databases">
        <authorList>
            <person name="Trinh H.N."/>
        </authorList>
    </citation>
    <scope>NUCLEOTIDE SEQUENCE</scope>
    <source>
        <strain evidence="4">RN2-1</strain>
    </source>
</reference>
<comment type="caution">
    <text evidence="4">The sequence shown here is derived from an EMBL/GenBank/DDBJ whole genome shotgun (WGS) entry which is preliminary data.</text>
</comment>
<gene>
    <name evidence="4" type="ORF">OL599_25160</name>
</gene>
<organism evidence="4 5">
    <name type="scientific">Limobrevibacterium gyesilva</name>
    <dbReference type="NCBI Taxonomy" id="2991712"/>
    <lineage>
        <taxon>Bacteria</taxon>
        <taxon>Pseudomonadati</taxon>
        <taxon>Pseudomonadota</taxon>
        <taxon>Alphaproteobacteria</taxon>
        <taxon>Acetobacterales</taxon>
        <taxon>Acetobacteraceae</taxon>
        <taxon>Limobrevibacterium</taxon>
    </lineage>
</organism>
<dbReference type="PANTHER" id="PTHR30007:SF1">
    <property type="entry name" value="BLR1914 PROTEIN"/>
    <property type="match status" value="1"/>
</dbReference>
<name>A0AA42CKF0_9PROT</name>
<dbReference type="AlphaFoldDB" id="A0AA42CKF0"/>
<protein>
    <submittedName>
        <fullName evidence="4">IS5 family transposase</fullName>
    </submittedName>
</protein>
<dbReference type="PANTHER" id="PTHR30007">
    <property type="entry name" value="PHP DOMAIN PROTEIN"/>
    <property type="match status" value="1"/>
</dbReference>
<dbReference type="Proteomes" id="UP001165679">
    <property type="component" value="Unassembled WGS sequence"/>
</dbReference>
<dbReference type="InterPro" id="IPR002559">
    <property type="entry name" value="Transposase_11"/>
</dbReference>
<dbReference type="GO" id="GO:0006313">
    <property type="term" value="P:DNA transposition"/>
    <property type="evidence" value="ECO:0007669"/>
    <property type="project" value="InterPro"/>
</dbReference>
<evidence type="ECO:0000256" key="1">
    <source>
        <dbReference type="SAM" id="MobiDB-lite"/>
    </source>
</evidence>
<dbReference type="EMBL" id="JAPDNT010000057">
    <property type="protein sequence ID" value="MCW3477842.1"/>
    <property type="molecule type" value="Genomic_DNA"/>
</dbReference>
<evidence type="ECO:0000313" key="4">
    <source>
        <dbReference type="EMBL" id="MCW3477842.1"/>
    </source>
</evidence>
<dbReference type="NCBIfam" id="NF033580">
    <property type="entry name" value="transpos_IS5_3"/>
    <property type="match status" value="1"/>
</dbReference>
<feature type="domain" description="Insertion element IS402-like" evidence="3">
    <location>
        <begin position="8"/>
        <end position="83"/>
    </location>
</feature>
<keyword evidence="5" id="KW-1185">Reference proteome</keyword>
<dbReference type="Pfam" id="PF13340">
    <property type="entry name" value="DUF4096"/>
    <property type="match status" value="1"/>
</dbReference>